<dbReference type="RefSeq" id="WP_188229513.1">
    <property type="nucleotide sequence ID" value="NZ_JACVXB010000002.1"/>
</dbReference>
<comment type="caution">
    <text evidence="3">The sequence shown here is derived from an EMBL/GenBank/DDBJ whole genome shotgun (WGS) entry which is preliminary data.</text>
</comment>
<keyword evidence="2" id="KW-1133">Transmembrane helix</keyword>
<sequence>MKKISYTFLGIVIGAFFTYFLTPKHTKEMDISEEISKPAKVITIEEAKILSKNWTDNRKKVVDSAARAQGATKDDTRSGYWTLDEIEEYISWARQEATDKGYSMTGIRVYLGVYGKNRGQAKRDLTTMFIAPTGNEKIDRGSVFSFQPGGGDIPVGPLNDAGGGQTGYHNE</sequence>
<keyword evidence="4" id="KW-1185">Reference proteome</keyword>
<reference evidence="3 4" key="1">
    <citation type="submission" date="2020-09" db="EMBL/GenBank/DDBJ databases">
        <title>TT11 complete genome.</title>
        <authorList>
            <person name="Wu Z."/>
        </authorList>
    </citation>
    <scope>NUCLEOTIDE SEQUENCE [LARGE SCALE GENOMIC DNA]</scope>
    <source>
        <strain evidence="3 4">TT11</strain>
    </source>
</reference>
<feature type="region of interest" description="Disordered" evidence="1">
    <location>
        <begin position="145"/>
        <end position="171"/>
    </location>
</feature>
<feature type="transmembrane region" description="Helical" evidence="2">
    <location>
        <begin position="6"/>
        <end position="22"/>
    </location>
</feature>
<evidence type="ECO:0000313" key="4">
    <source>
        <dbReference type="Proteomes" id="UP000600588"/>
    </source>
</evidence>
<evidence type="ECO:0000313" key="3">
    <source>
        <dbReference type="EMBL" id="MBD0831721.1"/>
    </source>
</evidence>
<keyword evidence="2" id="KW-0472">Membrane</keyword>
<organism evidence="3 4">
    <name type="scientific">Aestuariibaculum sediminum</name>
    <dbReference type="NCBI Taxonomy" id="2770637"/>
    <lineage>
        <taxon>Bacteria</taxon>
        <taxon>Pseudomonadati</taxon>
        <taxon>Bacteroidota</taxon>
        <taxon>Flavobacteriia</taxon>
        <taxon>Flavobacteriales</taxon>
        <taxon>Flavobacteriaceae</taxon>
    </lineage>
</organism>
<feature type="compositionally biased region" description="Gly residues" evidence="1">
    <location>
        <begin position="161"/>
        <end position="171"/>
    </location>
</feature>
<name>A0A8J6UFV3_9FLAO</name>
<evidence type="ECO:0000256" key="2">
    <source>
        <dbReference type="SAM" id="Phobius"/>
    </source>
</evidence>
<dbReference type="Proteomes" id="UP000600588">
    <property type="component" value="Unassembled WGS sequence"/>
</dbReference>
<protein>
    <submittedName>
        <fullName evidence="3">Uncharacterized protein</fullName>
    </submittedName>
</protein>
<dbReference type="AlphaFoldDB" id="A0A8J6UFV3"/>
<accession>A0A8J6UFV3</accession>
<keyword evidence="2" id="KW-0812">Transmembrane</keyword>
<evidence type="ECO:0000256" key="1">
    <source>
        <dbReference type="SAM" id="MobiDB-lite"/>
    </source>
</evidence>
<proteinExistence type="predicted"/>
<gene>
    <name evidence="3" type="ORF">ICJ83_06205</name>
</gene>
<dbReference type="EMBL" id="JACVXB010000002">
    <property type="protein sequence ID" value="MBD0831721.1"/>
    <property type="molecule type" value="Genomic_DNA"/>
</dbReference>